<protein>
    <submittedName>
        <fullName evidence="1">Nitrogen fixation protein FixF</fullName>
    </submittedName>
</protein>
<dbReference type="Proteomes" id="UP000268016">
    <property type="component" value="Unassembled WGS sequence"/>
</dbReference>
<dbReference type="Pfam" id="PF05159">
    <property type="entry name" value="Capsule_synth"/>
    <property type="match status" value="1"/>
</dbReference>
<dbReference type="OrthoDB" id="9794206at2"/>
<dbReference type="InterPro" id="IPR007833">
    <property type="entry name" value="Capsule_polysaccharide_synth"/>
</dbReference>
<keyword evidence="2" id="KW-1185">Reference proteome</keyword>
<accession>A0A3N2QS21</accession>
<comment type="caution">
    <text evidence="1">The sequence shown here is derived from an EMBL/GenBank/DDBJ whole genome shotgun (WGS) entry which is preliminary data.</text>
</comment>
<evidence type="ECO:0000313" key="1">
    <source>
        <dbReference type="EMBL" id="ROT98008.1"/>
    </source>
</evidence>
<gene>
    <name evidence="1" type="ORF">EAT49_17185</name>
</gene>
<dbReference type="CDD" id="cd16438">
    <property type="entry name" value="beta_Kdo_transferase_KpsS_like"/>
    <property type="match status" value="1"/>
</dbReference>
<reference evidence="1 2" key="1">
    <citation type="submission" date="2018-10" db="EMBL/GenBank/DDBJ databases">
        <title>Histidinibacterium lentulum gen. nov., sp. nov., a marine bacterium from the culture broth of Picochlorum sp. 122.</title>
        <authorList>
            <person name="Wang G."/>
        </authorList>
    </citation>
    <scope>NUCLEOTIDE SEQUENCE [LARGE SCALE GENOMIC DNA]</scope>
    <source>
        <strain evidence="1 2">B17</strain>
    </source>
</reference>
<dbReference type="EMBL" id="RDRB01000010">
    <property type="protein sequence ID" value="ROT98008.1"/>
    <property type="molecule type" value="Genomic_DNA"/>
</dbReference>
<dbReference type="GO" id="GO:0000271">
    <property type="term" value="P:polysaccharide biosynthetic process"/>
    <property type="evidence" value="ECO:0007669"/>
    <property type="project" value="InterPro"/>
</dbReference>
<evidence type="ECO:0000313" key="2">
    <source>
        <dbReference type="Proteomes" id="UP000268016"/>
    </source>
</evidence>
<sequence length="381" mass="42603">MRLDPAAVRFVMQRTGRFAPLREGLGDRLVTFDGRWGAVWRHMVRTHGLREAWRRRLAPPAPAFVAQARGNVARKVRRLPELARVPGFVAAYARRKAKHAEFLTDMLERLMADLPEPVAVVYNGSYVPDATLAAVAGAGRRVFIENGYFRGTIQADALGINDDNSLPRDPAFYLGYQPDDRPLDMVLDTRDPKHRVEPPVGLPEGYVFVPFQVDSDSQITLHSPWVGSMAAFHALVVEMAEALPDRVFVIKEHPYSRRTLAGRVAPHPRVIFQNGRNTQELIDGAGGVLTINSTVGVEALARGKPVAMVGRACYRIEGLVRAAEDRAALRAALADLPDWRPDERLRRHFLHFLYYRFLLRGEGLPDDRDAGEVLLEVLARA</sequence>
<dbReference type="SUPFAM" id="SSF53756">
    <property type="entry name" value="UDP-Glycosyltransferase/glycogen phosphorylase"/>
    <property type="match status" value="1"/>
</dbReference>
<proteinExistence type="predicted"/>
<dbReference type="AlphaFoldDB" id="A0A3N2QS21"/>
<organism evidence="1 2">
    <name type="scientific">Histidinibacterium lentulum</name>
    <dbReference type="NCBI Taxonomy" id="2480588"/>
    <lineage>
        <taxon>Bacteria</taxon>
        <taxon>Pseudomonadati</taxon>
        <taxon>Pseudomonadota</taxon>
        <taxon>Alphaproteobacteria</taxon>
        <taxon>Rhodobacterales</taxon>
        <taxon>Paracoccaceae</taxon>
        <taxon>Histidinibacterium</taxon>
    </lineage>
</organism>
<dbReference type="GO" id="GO:0015774">
    <property type="term" value="P:polysaccharide transport"/>
    <property type="evidence" value="ECO:0007669"/>
    <property type="project" value="InterPro"/>
</dbReference>
<name>A0A3N2QS21_9RHOB</name>